<evidence type="ECO:0000313" key="2">
    <source>
        <dbReference type="EMBL" id="OCT73843.1"/>
    </source>
</evidence>
<evidence type="ECO:0000313" key="3">
    <source>
        <dbReference type="Proteomes" id="UP000694892"/>
    </source>
</evidence>
<evidence type="ECO:0008006" key="4">
    <source>
        <dbReference type="Google" id="ProtNLM"/>
    </source>
</evidence>
<feature type="chain" id="PRO_5037468855" description="Secreted protein" evidence="1">
    <location>
        <begin position="24"/>
        <end position="87"/>
    </location>
</feature>
<proteinExistence type="predicted"/>
<protein>
    <recommendedName>
        <fullName evidence="4">Secreted protein</fullName>
    </recommendedName>
</protein>
<feature type="signal peptide" evidence="1">
    <location>
        <begin position="1"/>
        <end position="23"/>
    </location>
</feature>
<evidence type="ECO:0000256" key="1">
    <source>
        <dbReference type="SAM" id="SignalP"/>
    </source>
</evidence>
<organism evidence="2 3">
    <name type="scientific">Xenopus laevis</name>
    <name type="common">African clawed frog</name>
    <dbReference type="NCBI Taxonomy" id="8355"/>
    <lineage>
        <taxon>Eukaryota</taxon>
        <taxon>Metazoa</taxon>
        <taxon>Chordata</taxon>
        <taxon>Craniata</taxon>
        <taxon>Vertebrata</taxon>
        <taxon>Euteleostomi</taxon>
        <taxon>Amphibia</taxon>
        <taxon>Batrachia</taxon>
        <taxon>Anura</taxon>
        <taxon>Pipoidea</taxon>
        <taxon>Pipidae</taxon>
        <taxon>Xenopodinae</taxon>
        <taxon>Xenopus</taxon>
        <taxon>Xenopus</taxon>
    </lineage>
</organism>
<dbReference type="Proteomes" id="UP000694892">
    <property type="component" value="Chromosome 6S"/>
</dbReference>
<accession>A0A974CIK2</accession>
<dbReference type="EMBL" id="CM004477">
    <property type="protein sequence ID" value="OCT73843.1"/>
    <property type="molecule type" value="Genomic_DNA"/>
</dbReference>
<keyword evidence="1" id="KW-0732">Signal</keyword>
<gene>
    <name evidence="2" type="ORF">XELAEV_18032807mg</name>
</gene>
<dbReference type="AlphaFoldDB" id="A0A974CIK2"/>
<sequence length="87" mass="9913">MNCVTFIFFPMLVKCILVIFCESVREEKVFDCVLNVSVNSGTWILFVEGSSPKEFYINIIPPIMEGRCDIQNLSFPVVCNSDVILRT</sequence>
<name>A0A974CIK2_XENLA</name>
<reference evidence="3" key="1">
    <citation type="journal article" date="2016" name="Nature">
        <title>Genome evolution in the allotetraploid frog Xenopus laevis.</title>
        <authorList>
            <person name="Session A.M."/>
            <person name="Uno Y."/>
            <person name="Kwon T."/>
            <person name="Chapman J.A."/>
            <person name="Toyoda A."/>
            <person name="Takahashi S."/>
            <person name="Fukui A."/>
            <person name="Hikosaka A."/>
            <person name="Suzuki A."/>
            <person name="Kondo M."/>
            <person name="van Heeringen S.J."/>
            <person name="Quigley I."/>
            <person name="Heinz S."/>
            <person name="Ogino H."/>
            <person name="Ochi H."/>
            <person name="Hellsten U."/>
            <person name="Lyons J.B."/>
            <person name="Simakov O."/>
            <person name="Putnam N."/>
            <person name="Stites J."/>
            <person name="Kuroki Y."/>
            <person name="Tanaka T."/>
            <person name="Michiue T."/>
            <person name="Watanabe M."/>
            <person name="Bogdanovic O."/>
            <person name="Lister R."/>
            <person name="Georgiou G."/>
            <person name="Paranjpe S.S."/>
            <person name="van Kruijsbergen I."/>
            <person name="Shu S."/>
            <person name="Carlson J."/>
            <person name="Kinoshita T."/>
            <person name="Ohta Y."/>
            <person name="Mawaribuchi S."/>
            <person name="Jenkins J."/>
            <person name="Grimwood J."/>
            <person name="Schmutz J."/>
            <person name="Mitros T."/>
            <person name="Mozaffari S.V."/>
            <person name="Suzuki Y."/>
            <person name="Haramoto Y."/>
            <person name="Yamamoto T.S."/>
            <person name="Takagi C."/>
            <person name="Heald R."/>
            <person name="Miller K."/>
            <person name="Haudenschild C."/>
            <person name="Kitzman J."/>
            <person name="Nakayama T."/>
            <person name="Izutsu Y."/>
            <person name="Robert J."/>
            <person name="Fortriede J."/>
            <person name="Burns K."/>
            <person name="Lotay V."/>
            <person name="Karimi K."/>
            <person name="Yasuoka Y."/>
            <person name="Dichmann D.S."/>
            <person name="Flajnik M.F."/>
            <person name="Houston D.W."/>
            <person name="Shendure J."/>
            <person name="DuPasquier L."/>
            <person name="Vize P.D."/>
            <person name="Zorn A.M."/>
            <person name="Ito M."/>
            <person name="Marcotte E.M."/>
            <person name="Wallingford J.B."/>
            <person name="Ito Y."/>
            <person name="Asashima M."/>
            <person name="Ueno N."/>
            <person name="Matsuda Y."/>
            <person name="Veenstra G.J."/>
            <person name="Fujiyama A."/>
            <person name="Harland R.M."/>
            <person name="Taira M."/>
            <person name="Rokhsar D.S."/>
        </authorList>
    </citation>
    <scope>NUCLEOTIDE SEQUENCE [LARGE SCALE GENOMIC DNA]</scope>
    <source>
        <strain evidence="3">J</strain>
    </source>
</reference>